<dbReference type="PANTHER" id="PTHR20837:SF0">
    <property type="entry name" value="COILED-COIL AND C2 DOMAIN-CONTAINING PROTEIN 2A"/>
    <property type="match status" value="1"/>
</dbReference>
<organism evidence="2 3">
    <name type="scientific">Durusdinium trenchii</name>
    <dbReference type="NCBI Taxonomy" id="1381693"/>
    <lineage>
        <taxon>Eukaryota</taxon>
        <taxon>Sar</taxon>
        <taxon>Alveolata</taxon>
        <taxon>Dinophyceae</taxon>
        <taxon>Suessiales</taxon>
        <taxon>Symbiodiniaceae</taxon>
        <taxon>Durusdinium</taxon>
    </lineage>
</organism>
<feature type="chain" id="PRO_5045671828" evidence="1">
    <location>
        <begin position="28"/>
        <end position="430"/>
    </location>
</feature>
<gene>
    <name evidence="2" type="ORF">SCF082_LOCUS42524</name>
</gene>
<comment type="caution">
    <text evidence="2">The sequence shown here is derived from an EMBL/GenBank/DDBJ whole genome shotgun (WGS) entry which is preliminary data.</text>
</comment>
<accession>A0ABP0QQ56</accession>
<feature type="signal peptide" evidence="1">
    <location>
        <begin position="1"/>
        <end position="27"/>
    </location>
</feature>
<evidence type="ECO:0000256" key="1">
    <source>
        <dbReference type="SAM" id="SignalP"/>
    </source>
</evidence>
<dbReference type="Proteomes" id="UP001642464">
    <property type="component" value="Unassembled WGS sequence"/>
</dbReference>
<keyword evidence="1" id="KW-0732">Signal</keyword>
<name>A0ABP0QQ56_9DINO</name>
<evidence type="ECO:0000313" key="3">
    <source>
        <dbReference type="Proteomes" id="UP001642464"/>
    </source>
</evidence>
<dbReference type="InterPro" id="IPR052434">
    <property type="entry name" value="Tectonic-like_complex_comp"/>
</dbReference>
<reference evidence="2 3" key="1">
    <citation type="submission" date="2024-02" db="EMBL/GenBank/DDBJ databases">
        <authorList>
            <person name="Chen Y."/>
            <person name="Shah S."/>
            <person name="Dougan E. K."/>
            <person name="Thang M."/>
            <person name="Chan C."/>
        </authorList>
    </citation>
    <scope>NUCLEOTIDE SEQUENCE [LARGE SCALE GENOMIC DNA]</scope>
</reference>
<dbReference type="PANTHER" id="PTHR20837">
    <property type="entry name" value="CENTROSOMAL PROTEIN-RELATED"/>
    <property type="match status" value="1"/>
</dbReference>
<proteinExistence type="predicted"/>
<feature type="non-terminal residue" evidence="2">
    <location>
        <position position="430"/>
    </location>
</feature>
<evidence type="ECO:0000313" key="2">
    <source>
        <dbReference type="EMBL" id="CAK9090144.1"/>
    </source>
</evidence>
<dbReference type="EMBL" id="CAXAMM010039940">
    <property type="protein sequence ID" value="CAK9090144.1"/>
    <property type="molecule type" value="Genomic_DNA"/>
</dbReference>
<protein>
    <submittedName>
        <fullName evidence="2">Coiled-coil and C2 domain-containing protein 2A</fullName>
    </submittedName>
</protein>
<keyword evidence="3" id="KW-1185">Reference proteome</keyword>
<sequence>MRQAVAFRAQVMLWRFLSWLTDPEAWLEPMFLGNLEVASFYGAGELGAEGESTDWMIREDGLFRSSGNVNSTEPWNRERLHLQLERSLWAKEAAGSDELRADEARELLSPGLAVAKLAPEGIHWLNKLGVRFRSQVKSKRRHLVASQLYELRLDICRVSLFRSPAYRDLARGISPLEALDGREHRAAGELQELYHRYLREMEGDLVVQLDQRLDALVEHGKILRSTLYEEESRPVVPGGVNAALSAARDAYRSHLQERQKLRVRRDEKESHLDELCKNLYGKWRELRQIRQDYGFTSTVWRLIAQVQEHDAATDGARKARNVEAEIEEVSYLQGLPVDQLRDRLLKKWDTTKRSPGMASYRFDLTANAALTSAEVLRSRAYDGLVTEAEAVLAQEELQRRKLAARVRVCVECRVQNRVVGCSPSIPLCLG</sequence>